<accession>A0A4P6KWA2</accession>
<sequence length="265" mass="28140">MHRTLTAALAIASAVLIVPSIHAAPRTSGAGEISNVQYTLVDLTPDDGNASYYQFGPRTTLIQASISVGAGNHGDGSQFAPTFPVPVTAEGRFFDFYARASTNGQLGDLHSAADTGALQWQGDYARAAASQTVNILLSAHSAFTVSGVANTWLSTTDPAYPVLPGNAETSVSLGYASEDRPSDIFSRNIVLGTGQSYDSFNDTFSLTARNDFDHDIELTLYFNTLTSVYYDVSAVPEPATYLMFGAGLAVLAGAMRRRQRVLPPV</sequence>
<dbReference type="OrthoDB" id="8751508at2"/>
<keyword evidence="1" id="KW-0732">Signal</keyword>
<dbReference type="Pfam" id="PF07589">
    <property type="entry name" value="PEP-CTERM"/>
    <property type="match status" value="1"/>
</dbReference>
<evidence type="ECO:0000313" key="4">
    <source>
        <dbReference type="Proteomes" id="UP000290637"/>
    </source>
</evidence>
<feature type="signal peptide" evidence="1">
    <location>
        <begin position="1"/>
        <end position="23"/>
    </location>
</feature>
<protein>
    <submittedName>
        <fullName evidence="3">PEP-CTERM sorting domain-containing protein</fullName>
    </submittedName>
</protein>
<dbReference type="AlphaFoldDB" id="A0A4P6KWA2"/>
<dbReference type="NCBIfam" id="TIGR02595">
    <property type="entry name" value="PEP_CTERM"/>
    <property type="match status" value="1"/>
</dbReference>
<gene>
    <name evidence="3" type="ORF">EWM63_11065</name>
</gene>
<organism evidence="3 4">
    <name type="scientific">Pseudoduganella lutea</name>
    <dbReference type="NCBI Taxonomy" id="321985"/>
    <lineage>
        <taxon>Bacteria</taxon>
        <taxon>Pseudomonadati</taxon>
        <taxon>Pseudomonadota</taxon>
        <taxon>Betaproteobacteria</taxon>
        <taxon>Burkholderiales</taxon>
        <taxon>Oxalobacteraceae</taxon>
        <taxon>Telluria group</taxon>
        <taxon>Pseudoduganella</taxon>
    </lineage>
</organism>
<reference evidence="3 4" key="1">
    <citation type="submission" date="2019-02" db="EMBL/GenBank/DDBJ databases">
        <title>Draft Genome Sequences of Six Type Strains of the Genus Massilia.</title>
        <authorList>
            <person name="Miess H."/>
            <person name="Frediansyhah A."/>
            <person name="Gross H."/>
        </authorList>
    </citation>
    <scope>NUCLEOTIDE SEQUENCE [LARGE SCALE GENOMIC DNA]</scope>
    <source>
        <strain evidence="3 4">DSM 17473</strain>
    </source>
</reference>
<evidence type="ECO:0000259" key="2">
    <source>
        <dbReference type="Pfam" id="PF07589"/>
    </source>
</evidence>
<dbReference type="InterPro" id="IPR013424">
    <property type="entry name" value="Ice-binding_C"/>
</dbReference>
<keyword evidence="4" id="KW-1185">Reference proteome</keyword>
<evidence type="ECO:0000256" key="1">
    <source>
        <dbReference type="SAM" id="SignalP"/>
    </source>
</evidence>
<dbReference type="Proteomes" id="UP000290637">
    <property type="component" value="Chromosome"/>
</dbReference>
<proteinExistence type="predicted"/>
<dbReference type="RefSeq" id="WP_130186562.1">
    <property type="nucleotide sequence ID" value="NZ_CP035913.1"/>
</dbReference>
<feature type="chain" id="PRO_5020509576" evidence="1">
    <location>
        <begin position="24"/>
        <end position="265"/>
    </location>
</feature>
<evidence type="ECO:0000313" key="3">
    <source>
        <dbReference type="EMBL" id="QBE63439.1"/>
    </source>
</evidence>
<dbReference type="EMBL" id="CP035913">
    <property type="protein sequence ID" value="QBE63439.1"/>
    <property type="molecule type" value="Genomic_DNA"/>
</dbReference>
<name>A0A4P6KWA2_9BURK</name>
<feature type="domain" description="Ice-binding protein C-terminal" evidence="2">
    <location>
        <begin position="234"/>
        <end position="257"/>
    </location>
</feature>
<dbReference type="KEGG" id="plue:EWM63_11065"/>